<reference evidence="2" key="1">
    <citation type="submission" date="2021-04" db="EMBL/GenBank/DDBJ databases">
        <title>Pseudonocardia sp. nov., isolated from sandy soil of mangrove forest.</title>
        <authorList>
            <person name="Zan Z."/>
            <person name="Huang R."/>
            <person name="Liu W."/>
        </authorList>
    </citation>
    <scope>NUCLEOTIDE SEQUENCE</scope>
    <source>
        <strain evidence="2">S2-4</strain>
    </source>
</reference>
<evidence type="ECO:0008006" key="4">
    <source>
        <dbReference type="Google" id="ProtNLM"/>
    </source>
</evidence>
<evidence type="ECO:0000313" key="2">
    <source>
        <dbReference type="EMBL" id="MCO1658945.1"/>
    </source>
</evidence>
<evidence type="ECO:0000313" key="3">
    <source>
        <dbReference type="Proteomes" id="UP001165283"/>
    </source>
</evidence>
<feature type="transmembrane region" description="Helical" evidence="1">
    <location>
        <begin position="64"/>
        <end position="84"/>
    </location>
</feature>
<proteinExistence type="predicted"/>
<dbReference type="Proteomes" id="UP001165283">
    <property type="component" value="Unassembled WGS sequence"/>
</dbReference>
<dbReference type="RefSeq" id="WP_252443434.1">
    <property type="nucleotide sequence ID" value="NZ_JAGSOV010000060.1"/>
</dbReference>
<sequence>MPRLRSAVILMALALVAVGLGGLSVMDPFHLRHARWYTSGAVLLAIVLVTVAFAVVARRGLLRGLVVVVGAVAVVGWVGLVWLASQLVNDSTEVSETAADDRRLVVLEARVIIDPAYAVVVRSGSGPFAQESLVYQGLEGAPAPAARFVDPDSVEVTTPTGCTYRSDIEAVTLAVSPVHRPFRLDTC</sequence>
<organism evidence="2 3">
    <name type="scientific">Pseudonocardia humida</name>
    <dbReference type="NCBI Taxonomy" id="2800819"/>
    <lineage>
        <taxon>Bacteria</taxon>
        <taxon>Bacillati</taxon>
        <taxon>Actinomycetota</taxon>
        <taxon>Actinomycetes</taxon>
        <taxon>Pseudonocardiales</taxon>
        <taxon>Pseudonocardiaceae</taxon>
        <taxon>Pseudonocardia</taxon>
    </lineage>
</organism>
<keyword evidence="1" id="KW-0472">Membrane</keyword>
<protein>
    <recommendedName>
        <fullName evidence="4">MmpS family membrane protein</fullName>
    </recommendedName>
</protein>
<accession>A0ABT1A7F7</accession>
<keyword evidence="1" id="KW-0812">Transmembrane</keyword>
<name>A0ABT1A7F7_9PSEU</name>
<keyword evidence="1" id="KW-1133">Transmembrane helix</keyword>
<gene>
    <name evidence="2" type="ORF">KDL28_28140</name>
</gene>
<comment type="caution">
    <text evidence="2">The sequence shown here is derived from an EMBL/GenBank/DDBJ whole genome shotgun (WGS) entry which is preliminary data.</text>
</comment>
<feature type="transmembrane region" description="Helical" evidence="1">
    <location>
        <begin position="36"/>
        <end position="57"/>
    </location>
</feature>
<dbReference type="EMBL" id="JAGSOV010000060">
    <property type="protein sequence ID" value="MCO1658945.1"/>
    <property type="molecule type" value="Genomic_DNA"/>
</dbReference>
<evidence type="ECO:0000256" key="1">
    <source>
        <dbReference type="SAM" id="Phobius"/>
    </source>
</evidence>
<keyword evidence="3" id="KW-1185">Reference proteome</keyword>